<dbReference type="Gene3D" id="2.60.120.590">
    <property type="entry name" value="Alpha-ketoglutarate-dependent dioxygenase AlkB-like"/>
    <property type="match status" value="1"/>
</dbReference>
<feature type="domain" description="Fe2OG dioxygenase" evidence="1">
    <location>
        <begin position="93"/>
        <end position="190"/>
    </location>
</feature>
<accession>A0ABT3FIF1</accession>
<keyword evidence="2" id="KW-0560">Oxidoreductase</keyword>
<dbReference type="InterPro" id="IPR005123">
    <property type="entry name" value="Oxoglu/Fe-dep_dioxygenase_dom"/>
</dbReference>
<keyword evidence="3" id="KW-1185">Reference proteome</keyword>
<reference evidence="2 3" key="1">
    <citation type="submission" date="2022-10" db="EMBL/GenBank/DDBJ databases">
        <title>Luteolibacter flavescens strain MCCC 1K03193, whole genome shotgun sequencing project.</title>
        <authorList>
            <person name="Zhao G."/>
            <person name="Shen L."/>
        </authorList>
    </citation>
    <scope>NUCLEOTIDE SEQUENCE [LARGE SCALE GENOMIC DNA]</scope>
    <source>
        <strain evidence="2 3">MCCC 1K03193</strain>
    </source>
</reference>
<proteinExistence type="predicted"/>
<keyword evidence="2" id="KW-0223">Dioxygenase</keyword>
<dbReference type="PROSITE" id="PS51471">
    <property type="entry name" value="FE2OG_OXY"/>
    <property type="match status" value="1"/>
</dbReference>
<dbReference type="InterPro" id="IPR027450">
    <property type="entry name" value="AlkB-like"/>
</dbReference>
<dbReference type="Proteomes" id="UP001207930">
    <property type="component" value="Unassembled WGS sequence"/>
</dbReference>
<dbReference type="SUPFAM" id="SSF51197">
    <property type="entry name" value="Clavaminate synthase-like"/>
    <property type="match status" value="1"/>
</dbReference>
<dbReference type="PANTHER" id="PTHR31212">
    <property type="entry name" value="ALPHA-KETOGLUTARATE-DEPENDENT DIOXYGENASE ALKB HOMOLOG 3"/>
    <property type="match status" value="1"/>
</dbReference>
<dbReference type="PANTHER" id="PTHR31212:SF4">
    <property type="entry name" value="ALPHA-KETOGLUTARATE-DEPENDENT DIOXYGENASE ALKB HOMOLOG 3"/>
    <property type="match status" value="1"/>
</dbReference>
<dbReference type="GO" id="GO:0051213">
    <property type="term" value="F:dioxygenase activity"/>
    <property type="evidence" value="ECO:0007669"/>
    <property type="project" value="UniProtKB-KW"/>
</dbReference>
<evidence type="ECO:0000313" key="2">
    <source>
        <dbReference type="EMBL" id="MCW1883344.1"/>
    </source>
</evidence>
<sequence length="192" mass="21809">MNLLPKDGTVVYHGRIFDEVTSRNYYERLSSSIPWRHDEVVMFGKRIVTAREVAWFADAGIPYRYSGTVKQAIAWTDELAELKYIVEGITGLSFNSCLANLYHHGGEGMSWHSDDEKALLKRAGIASLSFGAERDFAFRHKLTAETISLRLVNGSLLVMKDETQEFWKHALPKAARIKEPRINLTFRTMAGL</sequence>
<dbReference type="Pfam" id="PF13532">
    <property type="entry name" value="2OG-FeII_Oxy_2"/>
    <property type="match status" value="1"/>
</dbReference>
<evidence type="ECO:0000313" key="3">
    <source>
        <dbReference type="Proteomes" id="UP001207930"/>
    </source>
</evidence>
<dbReference type="RefSeq" id="WP_264499305.1">
    <property type="nucleotide sequence ID" value="NZ_JAPDDS010000001.1"/>
</dbReference>
<name>A0ABT3FIF1_9BACT</name>
<gene>
    <name evidence="2" type="ORF">OKA04_01295</name>
</gene>
<dbReference type="InterPro" id="IPR037151">
    <property type="entry name" value="AlkB-like_sf"/>
</dbReference>
<organism evidence="2 3">
    <name type="scientific">Luteolibacter flavescens</name>
    <dbReference type="NCBI Taxonomy" id="1859460"/>
    <lineage>
        <taxon>Bacteria</taxon>
        <taxon>Pseudomonadati</taxon>
        <taxon>Verrucomicrobiota</taxon>
        <taxon>Verrucomicrobiia</taxon>
        <taxon>Verrucomicrobiales</taxon>
        <taxon>Verrucomicrobiaceae</taxon>
        <taxon>Luteolibacter</taxon>
    </lineage>
</organism>
<dbReference type="InterPro" id="IPR032854">
    <property type="entry name" value="ALKBH3"/>
</dbReference>
<comment type="caution">
    <text evidence="2">The sequence shown here is derived from an EMBL/GenBank/DDBJ whole genome shotgun (WGS) entry which is preliminary data.</text>
</comment>
<dbReference type="EMBL" id="JAPDDS010000001">
    <property type="protein sequence ID" value="MCW1883344.1"/>
    <property type="molecule type" value="Genomic_DNA"/>
</dbReference>
<protein>
    <submittedName>
        <fullName evidence="2">Alpha-ketoglutarate-dependent dioxygenase AlkB</fullName>
    </submittedName>
</protein>
<evidence type="ECO:0000259" key="1">
    <source>
        <dbReference type="PROSITE" id="PS51471"/>
    </source>
</evidence>